<evidence type="ECO:0000313" key="2">
    <source>
        <dbReference type="Proteomes" id="UP000033930"/>
    </source>
</evidence>
<proteinExistence type="predicted"/>
<evidence type="ECO:0000313" key="1">
    <source>
        <dbReference type="EMBL" id="KKR99245.1"/>
    </source>
</evidence>
<dbReference type="Proteomes" id="UP000033930">
    <property type="component" value="Unassembled WGS sequence"/>
</dbReference>
<sequence>MDLADVVEAKLNIETEKSFAIANQTWGLYIIKEIRDRVHGVQTHCDLRQSYTSMEINPLQYSQAFKENKDLVNVWVGAKIILAGHLLATRNCKKPLSNHWF</sequence>
<accession>A0A0G0XQS4</accession>
<comment type="caution">
    <text evidence="1">The sequence shown here is derived from an EMBL/GenBank/DDBJ whole genome shotgun (WGS) entry which is preliminary data.</text>
</comment>
<protein>
    <submittedName>
        <fullName evidence="1">Uncharacterized protein</fullName>
    </submittedName>
</protein>
<gene>
    <name evidence="1" type="ORF">UU50_C0008G0001</name>
</gene>
<dbReference type="EMBL" id="LCAW01000008">
    <property type="protein sequence ID" value="KKR99245.1"/>
    <property type="molecule type" value="Genomic_DNA"/>
</dbReference>
<name>A0A0G0XQS4_9BACT</name>
<dbReference type="AlphaFoldDB" id="A0A0G0XQS4"/>
<reference evidence="1 2" key="1">
    <citation type="journal article" date="2015" name="Nature">
        <title>rRNA introns, odd ribosomes, and small enigmatic genomes across a large radiation of phyla.</title>
        <authorList>
            <person name="Brown C.T."/>
            <person name="Hug L.A."/>
            <person name="Thomas B.C."/>
            <person name="Sharon I."/>
            <person name="Castelle C.J."/>
            <person name="Singh A."/>
            <person name="Wilkins M.J."/>
            <person name="Williams K.H."/>
            <person name="Banfield J.F."/>
        </authorList>
    </citation>
    <scope>NUCLEOTIDE SEQUENCE [LARGE SCALE GENOMIC DNA]</scope>
</reference>
<organism evidence="1 2">
    <name type="scientific">Candidatus Uhrbacteria bacterium GW2011_GWC1_41_20</name>
    <dbReference type="NCBI Taxonomy" id="1618983"/>
    <lineage>
        <taxon>Bacteria</taxon>
        <taxon>Candidatus Uhriibacteriota</taxon>
    </lineage>
</organism>